<dbReference type="AlphaFoldDB" id="D2W5L3"/>
<protein>
    <submittedName>
        <fullName evidence="2">Uncharacterized protein</fullName>
    </submittedName>
</protein>
<evidence type="ECO:0000256" key="1">
    <source>
        <dbReference type="SAM" id="MobiDB-lite"/>
    </source>
</evidence>
<sequence>KKTSETLSESEKFNLDSDSDSDSDNDQAGSQISKSSTKSTKDDSNILLNNPAFLKHYNEIVEENLRLKVELAKYKQVVNKMNEMMREMVQCLNENQDIFQLSDLTIQHGDQVIVLTHKQRAEICELSEKTAQILHVCSSILKKPITELDGSEKQLLFKIIFECMGKSIERNKSKLTKYKNVFRTIKSKAKAKLEGENSNSESTVNEFEEIPKKKSKKGDNESKKKNEKNNSDAIRIGASGFN</sequence>
<dbReference type="EMBL" id="GG739097">
    <property type="protein sequence ID" value="EFC35639.1"/>
    <property type="molecule type" value="Genomic_DNA"/>
</dbReference>
<feature type="region of interest" description="Disordered" evidence="1">
    <location>
        <begin position="191"/>
        <end position="242"/>
    </location>
</feature>
<evidence type="ECO:0000313" key="3">
    <source>
        <dbReference type="Proteomes" id="UP000006671"/>
    </source>
</evidence>
<feature type="region of interest" description="Disordered" evidence="1">
    <location>
        <begin position="1"/>
        <end position="43"/>
    </location>
</feature>
<keyword evidence="3" id="KW-1185">Reference proteome</keyword>
<proteinExistence type="predicted"/>
<name>D2W5L3_NAEGR</name>
<feature type="compositionally biased region" description="Basic and acidic residues" evidence="1">
    <location>
        <begin position="209"/>
        <end position="230"/>
    </location>
</feature>
<evidence type="ECO:0000313" key="2">
    <source>
        <dbReference type="EMBL" id="EFC35639.1"/>
    </source>
</evidence>
<organism evidence="3">
    <name type="scientific">Naegleria gruberi</name>
    <name type="common">Amoeba</name>
    <dbReference type="NCBI Taxonomy" id="5762"/>
    <lineage>
        <taxon>Eukaryota</taxon>
        <taxon>Discoba</taxon>
        <taxon>Heterolobosea</taxon>
        <taxon>Tetramitia</taxon>
        <taxon>Eutetramitia</taxon>
        <taxon>Vahlkampfiidae</taxon>
        <taxon>Naegleria</taxon>
    </lineage>
</organism>
<dbReference type="VEuPathDB" id="AmoebaDB:NAEGRDRAFT_54818"/>
<dbReference type="RefSeq" id="XP_002668383.1">
    <property type="nucleotide sequence ID" value="XM_002668337.1"/>
</dbReference>
<dbReference type="GeneID" id="8860335"/>
<accession>D2W5L3</accession>
<reference evidence="2 3" key="1">
    <citation type="journal article" date="2010" name="Cell">
        <title>The genome of Naegleria gruberi illuminates early eukaryotic versatility.</title>
        <authorList>
            <person name="Fritz-Laylin L.K."/>
            <person name="Prochnik S.E."/>
            <person name="Ginger M.L."/>
            <person name="Dacks J.B."/>
            <person name="Carpenter M.L."/>
            <person name="Field M.C."/>
            <person name="Kuo A."/>
            <person name="Paredez A."/>
            <person name="Chapman J."/>
            <person name="Pham J."/>
            <person name="Shu S."/>
            <person name="Neupane R."/>
            <person name="Cipriano M."/>
            <person name="Mancuso J."/>
            <person name="Tu H."/>
            <person name="Salamov A."/>
            <person name="Lindquist E."/>
            <person name="Shapiro H."/>
            <person name="Lucas S."/>
            <person name="Grigoriev I.V."/>
            <person name="Cande W.Z."/>
            <person name="Fulton C."/>
            <person name="Rokhsar D.S."/>
            <person name="Dawson S.C."/>
        </authorList>
    </citation>
    <scope>NUCLEOTIDE SEQUENCE [LARGE SCALE GENOMIC DNA]</scope>
    <source>
        <strain evidence="2 3">NEG-M</strain>
    </source>
</reference>
<dbReference type="KEGG" id="ngr:NAEGRDRAFT_54818"/>
<feature type="non-terminal residue" evidence="2">
    <location>
        <position position="1"/>
    </location>
</feature>
<gene>
    <name evidence="2" type="ORF">NAEGRDRAFT_54818</name>
</gene>
<feature type="compositionally biased region" description="Polar residues" evidence="1">
    <location>
        <begin position="196"/>
        <end position="205"/>
    </location>
</feature>
<dbReference type="Proteomes" id="UP000006671">
    <property type="component" value="Unassembled WGS sequence"/>
</dbReference>
<dbReference type="InParanoid" id="D2W5L3"/>